<evidence type="ECO:0000313" key="1">
    <source>
        <dbReference type="EMBL" id="KAG7172822.1"/>
    </source>
</evidence>
<proteinExistence type="predicted"/>
<dbReference type="EMBL" id="JAHLQT010010484">
    <property type="protein sequence ID" value="KAG7172822.1"/>
    <property type="molecule type" value="Genomic_DNA"/>
</dbReference>
<accession>A0A8J5N3R8</accession>
<dbReference type="AlphaFoldDB" id="A0A8J5N3R8"/>
<dbReference type="Proteomes" id="UP000747542">
    <property type="component" value="Unassembled WGS sequence"/>
</dbReference>
<gene>
    <name evidence="1" type="ORF">Hamer_G007070</name>
</gene>
<sequence>MCPTGRLRLICPQMTQEFDYVSFKFGRLGSVSSRWHSFSFLLCLMEVLTRLGRPGLCLSFLPFLFLPDLCLGFGDVSETYHLHSKSSLARKG</sequence>
<reference evidence="1" key="1">
    <citation type="journal article" date="2021" name="Sci. Adv.">
        <title>The American lobster genome reveals insights on longevity, neural, and immune adaptations.</title>
        <authorList>
            <person name="Polinski J.M."/>
            <person name="Zimin A.V."/>
            <person name="Clark K.F."/>
            <person name="Kohn A.B."/>
            <person name="Sadowski N."/>
            <person name="Timp W."/>
            <person name="Ptitsyn A."/>
            <person name="Khanna P."/>
            <person name="Romanova D.Y."/>
            <person name="Williams P."/>
            <person name="Greenwood S.J."/>
            <person name="Moroz L.L."/>
            <person name="Walt D.R."/>
            <person name="Bodnar A.G."/>
        </authorList>
    </citation>
    <scope>NUCLEOTIDE SEQUENCE</scope>
    <source>
        <strain evidence="1">GMGI-L3</strain>
    </source>
</reference>
<comment type="caution">
    <text evidence="1">The sequence shown here is derived from an EMBL/GenBank/DDBJ whole genome shotgun (WGS) entry which is preliminary data.</text>
</comment>
<evidence type="ECO:0000313" key="2">
    <source>
        <dbReference type="Proteomes" id="UP000747542"/>
    </source>
</evidence>
<keyword evidence="2" id="KW-1185">Reference proteome</keyword>
<protein>
    <submittedName>
        <fullName evidence="1">Uncharacterized protein</fullName>
    </submittedName>
</protein>
<name>A0A8J5N3R8_HOMAM</name>
<organism evidence="1 2">
    <name type="scientific">Homarus americanus</name>
    <name type="common">American lobster</name>
    <dbReference type="NCBI Taxonomy" id="6706"/>
    <lineage>
        <taxon>Eukaryota</taxon>
        <taxon>Metazoa</taxon>
        <taxon>Ecdysozoa</taxon>
        <taxon>Arthropoda</taxon>
        <taxon>Crustacea</taxon>
        <taxon>Multicrustacea</taxon>
        <taxon>Malacostraca</taxon>
        <taxon>Eumalacostraca</taxon>
        <taxon>Eucarida</taxon>
        <taxon>Decapoda</taxon>
        <taxon>Pleocyemata</taxon>
        <taxon>Astacidea</taxon>
        <taxon>Nephropoidea</taxon>
        <taxon>Nephropidae</taxon>
        <taxon>Homarus</taxon>
    </lineage>
</organism>